<dbReference type="HAMAP" id="MF_01400">
    <property type="entry name" value="MsrB"/>
    <property type="match status" value="1"/>
</dbReference>
<feature type="binding site" evidence="9">
    <location>
        <position position="39"/>
    </location>
    <ligand>
        <name>Zn(2+)</name>
        <dbReference type="ChEBI" id="CHEBI:29105"/>
    </ligand>
</feature>
<reference evidence="13 14" key="2">
    <citation type="journal article" date="2018" name="Front. Microbiol.">
        <title>Genetic and Phylogenetic Characteristics of Pasteurella multocida Isolates From Different Host Species.</title>
        <authorList>
            <person name="Peng Z."/>
            <person name="Liang W."/>
            <person name="Wang F."/>
            <person name="Xu Z."/>
            <person name="Xie Z."/>
            <person name="Lian Z."/>
            <person name="Hua L."/>
            <person name="Zhou R."/>
            <person name="Chen H."/>
            <person name="Wu B."/>
        </authorList>
    </citation>
    <scope>NUCLEOTIDE SEQUENCE [LARGE SCALE GENOMIC DNA]</scope>
    <source>
        <strain evidence="13 14">HNA06</strain>
    </source>
</reference>
<dbReference type="EMBL" id="PPVL01000003">
    <property type="protein sequence ID" value="NNI78552.1"/>
    <property type="molecule type" value="Genomic_DNA"/>
</dbReference>
<accession>A0A126QDY0</accession>
<protein>
    <recommendedName>
        <fullName evidence="3 9">Peptide methionine sulfoxide reductase MsrB</fullName>
        <ecNumber evidence="2 9">1.8.4.12</ecNumber>
    </recommendedName>
    <alternativeName>
        <fullName evidence="8 9">Peptide-methionine (R)-S-oxide reductase</fullName>
    </alternativeName>
</protein>
<dbReference type="GeneID" id="77206226"/>
<dbReference type="GO" id="GO:0006979">
    <property type="term" value="P:response to oxidative stress"/>
    <property type="evidence" value="ECO:0007669"/>
    <property type="project" value="InterPro"/>
</dbReference>
<evidence type="ECO:0000256" key="5">
    <source>
        <dbReference type="ARBA" id="ARBA00022833"/>
    </source>
</evidence>
<sequence>MKKREDMTEMQVHVCLNQGTEYPFTGKLLDQQKKGLYRCVVCHSPLFVSDTKFDAGCGWPSFFQAISPEAIRYLDDYTLSRPRTEIRCGQCDAHLGHVFEDGPPPTGLRYCVNSVSMAFEDSETGELIEG</sequence>
<dbReference type="GO" id="GO:0008270">
    <property type="term" value="F:zinc ion binding"/>
    <property type="evidence" value="ECO:0007669"/>
    <property type="project" value="UniProtKB-UniRule"/>
</dbReference>
<dbReference type="AlphaFoldDB" id="A0A126QDY0"/>
<dbReference type="GO" id="GO:0033743">
    <property type="term" value="F:peptide-methionine (R)-S-oxide reductase activity"/>
    <property type="evidence" value="ECO:0007669"/>
    <property type="project" value="UniProtKB-UniRule"/>
</dbReference>
<comment type="similarity">
    <text evidence="1 9">Belongs to the MsrB Met sulfoxide reductase family.</text>
</comment>
<dbReference type="PROSITE" id="PS51790">
    <property type="entry name" value="MSRB"/>
    <property type="match status" value="1"/>
</dbReference>
<dbReference type="PANTHER" id="PTHR10173">
    <property type="entry name" value="METHIONINE SULFOXIDE REDUCTASE"/>
    <property type="match status" value="1"/>
</dbReference>
<comment type="catalytic activity">
    <reaction evidence="7 9">
        <text>L-methionyl-[protein] + [thioredoxin]-disulfide + H2O = L-methionyl-(R)-S-oxide-[protein] + [thioredoxin]-dithiol</text>
        <dbReference type="Rhea" id="RHEA:24164"/>
        <dbReference type="Rhea" id="RHEA-COMP:10698"/>
        <dbReference type="Rhea" id="RHEA-COMP:10700"/>
        <dbReference type="Rhea" id="RHEA-COMP:12313"/>
        <dbReference type="Rhea" id="RHEA-COMP:12314"/>
        <dbReference type="ChEBI" id="CHEBI:15377"/>
        <dbReference type="ChEBI" id="CHEBI:16044"/>
        <dbReference type="ChEBI" id="CHEBI:29950"/>
        <dbReference type="ChEBI" id="CHEBI:45764"/>
        <dbReference type="ChEBI" id="CHEBI:50058"/>
        <dbReference type="EC" id="1.8.4.12"/>
    </reaction>
</comment>
<evidence type="ECO:0000256" key="8">
    <source>
        <dbReference type="ARBA" id="ARBA00075819"/>
    </source>
</evidence>
<evidence type="ECO:0000256" key="2">
    <source>
        <dbReference type="ARBA" id="ARBA00012499"/>
    </source>
</evidence>
<dbReference type="OMA" id="DEQWRAE"/>
<gene>
    <name evidence="11" type="primary">PM0923</name>
    <name evidence="9 12" type="synonym">msrB</name>
    <name evidence="13" type="ORF">C2800_03790</name>
    <name evidence="12" type="ORF">NM948_00885</name>
</gene>
<evidence type="ECO:0000256" key="3">
    <source>
        <dbReference type="ARBA" id="ARBA00021130"/>
    </source>
</evidence>
<dbReference type="InterPro" id="IPR028427">
    <property type="entry name" value="Met_Sox_Rdtase_MsrB"/>
</dbReference>
<dbReference type="EC" id="1.8.4.12" evidence="2 9"/>
<dbReference type="EMBL" id="KP660170">
    <property type="protein sequence ID" value="AMK08009.1"/>
    <property type="molecule type" value="Genomic_DNA"/>
</dbReference>
<evidence type="ECO:0000313" key="13">
    <source>
        <dbReference type="EMBL" id="NNI78552.1"/>
    </source>
</evidence>
<evidence type="ECO:0000256" key="4">
    <source>
        <dbReference type="ARBA" id="ARBA00022723"/>
    </source>
</evidence>
<dbReference type="PANTHER" id="PTHR10173:SF52">
    <property type="entry name" value="METHIONINE-R-SULFOXIDE REDUCTASE B1"/>
    <property type="match status" value="1"/>
</dbReference>
<feature type="binding site" evidence="9">
    <location>
        <position position="91"/>
    </location>
    <ligand>
        <name>Zn(2+)</name>
        <dbReference type="ChEBI" id="CHEBI:29105"/>
    </ligand>
</feature>
<dbReference type="GO" id="GO:0030091">
    <property type="term" value="P:protein repair"/>
    <property type="evidence" value="ECO:0007669"/>
    <property type="project" value="InterPro"/>
</dbReference>
<reference evidence="12" key="3">
    <citation type="submission" date="2022-07" db="EMBL/GenBank/DDBJ databases">
        <title>Genome-based characterization of novel serogroup A variants of Pasteurella multocida.</title>
        <authorList>
            <person name="Prajapati A."/>
            <person name="Yogisharadhya R."/>
            <person name="Mohanty N."/>
            <person name="Chanda M."/>
            <person name="Mendem S.K."/>
            <person name="Siddaramappa S."/>
            <person name="Shivachandra S.B."/>
        </authorList>
    </citation>
    <scope>NUCLEOTIDE SEQUENCE</scope>
    <source>
        <strain evidence="12">NIVEDIPm19</strain>
    </source>
</reference>
<evidence type="ECO:0000259" key="10">
    <source>
        <dbReference type="PROSITE" id="PS51790"/>
    </source>
</evidence>
<evidence type="ECO:0000256" key="9">
    <source>
        <dbReference type="HAMAP-Rule" id="MF_01400"/>
    </source>
</evidence>
<keyword evidence="6 9" id="KW-0560">Oxidoreductase</keyword>
<evidence type="ECO:0000256" key="6">
    <source>
        <dbReference type="ARBA" id="ARBA00023002"/>
    </source>
</evidence>
<dbReference type="NCBIfam" id="TIGR00357">
    <property type="entry name" value="peptide-methionine (R)-S-oxide reductase MsrB"/>
    <property type="match status" value="1"/>
</dbReference>
<organism evidence="11">
    <name type="scientific">Pasteurella multocida</name>
    <dbReference type="NCBI Taxonomy" id="747"/>
    <lineage>
        <taxon>Bacteria</taxon>
        <taxon>Pseudomonadati</taxon>
        <taxon>Pseudomonadota</taxon>
        <taxon>Gammaproteobacteria</taxon>
        <taxon>Pasteurellales</taxon>
        <taxon>Pasteurellaceae</taxon>
        <taxon>Pasteurella</taxon>
    </lineage>
</organism>
<dbReference type="FunFam" id="2.170.150.20:FF:000001">
    <property type="entry name" value="Peptide methionine sulfoxide reductase MsrB"/>
    <property type="match status" value="1"/>
</dbReference>
<dbReference type="Gene3D" id="2.170.150.20">
    <property type="entry name" value="Peptide methionine sulfoxide reductase"/>
    <property type="match status" value="1"/>
</dbReference>
<dbReference type="Pfam" id="PF01641">
    <property type="entry name" value="SelR"/>
    <property type="match status" value="1"/>
</dbReference>
<dbReference type="SMR" id="A0A126QDY0"/>
<keyword evidence="4 9" id="KW-0479">Metal-binding</keyword>
<evidence type="ECO:0000313" key="11">
    <source>
        <dbReference type="EMBL" id="AMK08009.1"/>
    </source>
</evidence>
<dbReference type="PATRIC" id="fig|272843.6.peg.933"/>
<name>A0A126QDY0_PASMD</name>
<dbReference type="EMBL" id="JANJHC010000002">
    <property type="protein sequence ID" value="MDA5622121.1"/>
    <property type="molecule type" value="Genomic_DNA"/>
</dbReference>
<dbReference type="InterPro" id="IPR002579">
    <property type="entry name" value="Met_Sox_Rdtase_MsrB_dom"/>
</dbReference>
<dbReference type="Proteomes" id="UP001145481">
    <property type="component" value="Unassembled WGS sequence"/>
</dbReference>
<keyword evidence="5 9" id="KW-0862">Zinc</keyword>
<comment type="cofactor">
    <cofactor evidence="9">
        <name>Zn(2+)</name>
        <dbReference type="ChEBI" id="CHEBI:29105"/>
    </cofactor>
    <text evidence="9">Binds 1 zinc ion per subunit. The zinc ion is important for the structural integrity of the protein.</text>
</comment>
<proteinExistence type="inferred from homology"/>
<reference evidence="11" key="1">
    <citation type="submission" date="2015-01" db="EMBL/GenBank/DDBJ databases">
        <title>Draft genome sequence of Pasteurella multocida isolated from alpaca pneumonia.</title>
        <authorList>
            <person name="Maturrano L."/>
            <person name="Hurtado R."/>
            <person name="Allasi N."/>
            <person name="Juscamayta E."/>
            <person name="Fernandez D."/>
            <person name="Maximiliano J."/>
            <person name="Rimac R."/>
            <person name="Rosadio R."/>
        </authorList>
    </citation>
    <scope>NUCLEOTIDE SEQUENCE</scope>
    <source>
        <strain evidence="11">UNMSM</strain>
    </source>
</reference>
<dbReference type="InterPro" id="IPR011057">
    <property type="entry name" value="Mss4-like_sf"/>
</dbReference>
<evidence type="ECO:0000313" key="14">
    <source>
        <dbReference type="Proteomes" id="UP000540079"/>
    </source>
</evidence>
<dbReference type="SUPFAM" id="SSF51316">
    <property type="entry name" value="Mss4-like"/>
    <property type="match status" value="1"/>
</dbReference>
<dbReference type="Proteomes" id="UP000540079">
    <property type="component" value="Unassembled WGS sequence"/>
</dbReference>
<evidence type="ECO:0000256" key="1">
    <source>
        <dbReference type="ARBA" id="ARBA00007174"/>
    </source>
</evidence>
<evidence type="ECO:0000256" key="7">
    <source>
        <dbReference type="ARBA" id="ARBA00048488"/>
    </source>
</evidence>
<evidence type="ECO:0000313" key="12">
    <source>
        <dbReference type="EMBL" id="MDA5622121.1"/>
    </source>
</evidence>
<feature type="binding site" evidence="9">
    <location>
        <position position="88"/>
    </location>
    <ligand>
        <name>Zn(2+)</name>
        <dbReference type="ChEBI" id="CHEBI:29105"/>
    </ligand>
</feature>
<dbReference type="RefSeq" id="WP_005717033.1">
    <property type="nucleotide sequence ID" value="NZ_CP020405.2"/>
</dbReference>
<feature type="binding site" evidence="9">
    <location>
        <position position="42"/>
    </location>
    <ligand>
        <name>Zn(2+)</name>
        <dbReference type="ChEBI" id="CHEBI:29105"/>
    </ligand>
</feature>
<dbReference type="GO" id="GO:0005737">
    <property type="term" value="C:cytoplasm"/>
    <property type="evidence" value="ECO:0007669"/>
    <property type="project" value="TreeGrafter"/>
</dbReference>
<feature type="domain" description="MsrB" evidence="10">
    <location>
        <begin position="1"/>
        <end position="122"/>
    </location>
</feature>
<feature type="active site" description="Nucleophile" evidence="9">
    <location>
        <position position="111"/>
    </location>
</feature>